<feature type="transmembrane region" description="Helical" evidence="1">
    <location>
        <begin position="79"/>
        <end position="99"/>
    </location>
</feature>
<dbReference type="PROSITE" id="PS51832">
    <property type="entry name" value="HD_GYP"/>
    <property type="match status" value="1"/>
</dbReference>
<dbReference type="SUPFAM" id="SSF109604">
    <property type="entry name" value="HD-domain/PDEase-like"/>
    <property type="match status" value="1"/>
</dbReference>
<dbReference type="Pfam" id="PF13487">
    <property type="entry name" value="HD_5"/>
    <property type="match status" value="1"/>
</dbReference>
<evidence type="ECO:0000256" key="1">
    <source>
        <dbReference type="SAM" id="Phobius"/>
    </source>
</evidence>
<feature type="transmembrane region" description="Helical" evidence="1">
    <location>
        <begin position="12"/>
        <end position="30"/>
    </location>
</feature>
<feature type="transmembrane region" description="Helical" evidence="1">
    <location>
        <begin position="169"/>
        <end position="190"/>
    </location>
</feature>
<dbReference type="STRING" id="1526.SAMN02910262_00508"/>
<evidence type="ECO:0000313" key="4">
    <source>
        <dbReference type="Proteomes" id="UP000199820"/>
    </source>
</evidence>
<dbReference type="RefSeq" id="WP_074648834.1">
    <property type="nucleotide sequence ID" value="NZ_FOIL01000007.1"/>
</dbReference>
<dbReference type="CDD" id="cd00077">
    <property type="entry name" value="HDc"/>
    <property type="match status" value="1"/>
</dbReference>
<dbReference type="SMART" id="SM00471">
    <property type="entry name" value="HDc"/>
    <property type="match status" value="1"/>
</dbReference>
<gene>
    <name evidence="3" type="ORF">SAMN04487771_10078</name>
</gene>
<feature type="transmembrane region" description="Helical" evidence="1">
    <location>
        <begin position="202"/>
        <end position="223"/>
    </location>
</feature>
<sequence>MHPPIVDHLISTIFISIWFAVANSHVIYKYHPEHERLSWKSLALLFVSPSVLTLISYQFGFGTFHQITGWTAEEHLISILSQISITLEILVLSLPIFLYRKVIKSSNYWLALVLCLEFSCADSMSTILSVDLPTKLLAFTVLQLIVYVDYKGCFSYIMASDNSINRKVIAGYMVALKVVLSEMLSASMIFTVRQSQFTFRMLWIDFIALIVAAFFSAFFKMGISSARESDIKLDYMNKFLHAQENIIQTFAEIMEAKSGETGKHVRRVAEYSQLLAKKLGQDTENAAYIRVASMMHDVGKLMIPLEILEKQGSLDEKEFEIMKTHTTYGDQLLSHSDGTVMNIARDIAYEHHEKWDGSGYPRGLHGDQISLTAQIVAVADVYDALTSKRAYKDAWPPETAKAEILNQTGKHFSPAVVDAFCSCYNDIEIIRKAYPD</sequence>
<dbReference type="InterPro" id="IPR037522">
    <property type="entry name" value="HD_GYP_dom"/>
</dbReference>
<keyword evidence="1" id="KW-0812">Transmembrane</keyword>
<dbReference type="PANTHER" id="PTHR45228">
    <property type="entry name" value="CYCLIC DI-GMP PHOSPHODIESTERASE TM_0186-RELATED"/>
    <property type="match status" value="1"/>
</dbReference>
<dbReference type="Proteomes" id="UP000199820">
    <property type="component" value="Unassembled WGS sequence"/>
</dbReference>
<keyword evidence="4" id="KW-1185">Reference proteome</keyword>
<feature type="transmembrane region" description="Helical" evidence="1">
    <location>
        <begin position="136"/>
        <end position="157"/>
    </location>
</feature>
<keyword evidence="1" id="KW-0472">Membrane</keyword>
<evidence type="ECO:0000259" key="2">
    <source>
        <dbReference type="PROSITE" id="PS51832"/>
    </source>
</evidence>
<dbReference type="OrthoDB" id="9804747at2"/>
<dbReference type="EMBL" id="FOIL01000007">
    <property type="protein sequence ID" value="SET17631.1"/>
    <property type="molecule type" value="Genomic_DNA"/>
</dbReference>
<dbReference type="InterPro" id="IPR003607">
    <property type="entry name" value="HD/PDEase_dom"/>
</dbReference>
<name>A0A1I0CE31_9FIRM</name>
<dbReference type="eggNOG" id="COG3437">
    <property type="taxonomic scope" value="Bacteria"/>
</dbReference>
<evidence type="ECO:0000313" key="3">
    <source>
        <dbReference type="EMBL" id="SET17631.1"/>
    </source>
</evidence>
<dbReference type="Gene3D" id="1.10.3210.10">
    <property type="entry name" value="Hypothetical protein af1432"/>
    <property type="match status" value="1"/>
</dbReference>
<dbReference type="InterPro" id="IPR052020">
    <property type="entry name" value="Cyclic_di-GMP/3'3'-cGAMP_PDE"/>
</dbReference>
<keyword evidence="1" id="KW-1133">Transmembrane helix</keyword>
<feature type="domain" description="HD-GYP" evidence="2">
    <location>
        <begin position="239"/>
        <end position="436"/>
    </location>
</feature>
<accession>A0A1I0CE31</accession>
<organism evidence="3 4">
    <name type="scientific">[Clostridium] aminophilum</name>
    <dbReference type="NCBI Taxonomy" id="1526"/>
    <lineage>
        <taxon>Bacteria</taxon>
        <taxon>Bacillati</taxon>
        <taxon>Bacillota</taxon>
        <taxon>Clostridia</taxon>
        <taxon>Lachnospirales</taxon>
        <taxon>Lachnospiraceae</taxon>
    </lineage>
</organism>
<proteinExistence type="predicted"/>
<protein>
    <submittedName>
        <fullName evidence="3">HD domain-containing protein</fullName>
    </submittedName>
</protein>
<reference evidence="3 4" key="1">
    <citation type="submission" date="2016-10" db="EMBL/GenBank/DDBJ databases">
        <authorList>
            <person name="de Groot N.N."/>
        </authorList>
    </citation>
    <scope>NUCLEOTIDE SEQUENCE [LARGE SCALE GENOMIC DNA]</scope>
    <source>
        <strain evidence="3 4">KH1P1</strain>
    </source>
</reference>
<feature type="transmembrane region" description="Helical" evidence="1">
    <location>
        <begin position="42"/>
        <end position="59"/>
    </location>
</feature>
<dbReference type="AlphaFoldDB" id="A0A1I0CE31"/>